<dbReference type="PANTHER" id="PTHR43215">
    <property type="entry name" value="RADIAL SPOKE HEAD 1 HOMOLOG"/>
    <property type="match status" value="1"/>
</dbReference>
<evidence type="ECO:0000256" key="2">
    <source>
        <dbReference type="SAM" id="MobiDB-lite"/>
    </source>
</evidence>
<comment type="caution">
    <text evidence="4">The sequence shown here is derived from an EMBL/GenBank/DDBJ whole genome shotgun (WGS) entry which is preliminary data.</text>
</comment>
<feature type="transmembrane region" description="Helical" evidence="3">
    <location>
        <begin position="134"/>
        <end position="155"/>
    </location>
</feature>
<name>A0A830HFV2_9CHLO</name>
<dbReference type="EMBL" id="BNJQ01000010">
    <property type="protein sequence ID" value="GHP05383.1"/>
    <property type="molecule type" value="Genomic_DNA"/>
</dbReference>
<keyword evidence="3" id="KW-0812">Transmembrane</keyword>
<feature type="transmembrane region" description="Helical" evidence="3">
    <location>
        <begin position="6"/>
        <end position="24"/>
    </location>
</feature>
<evidence type="ECO:0000313" key="5">
    <source>
        <dbReference type="Proteomes" id="UP000660262"/>
    </source>
</evidence>
<keyword evidence="3" id="KW-1133">Transmembrane helix</keyword>
<dbReference type="GO" id="GO:0031514">
    <property type="term" value="C:motile cilium"/>
    <property type="evidence" value="ECO:0007669"/>
    <property type="project" value="TreeGrafter"/>
</dbReference>
<keyword evidence="1" id="KW-0677">Repeat</keyword>
<gene>
    <name evidence="4" type="ORF">PPROV_000413400</name>
</gene>
<dbReference type="PANTHER" id="PTHR43215:SF14">
    <property type="entry name" value="RADIAL SPOKE HEAD 1 HOMOLOG"/>
    <property type="match status" value="1"/>
</dbReference>
<protein>
    <submittedName>
        <fullName evidence="4">Uncharacterized protein</fullName>
    </submittedName>
</protein>
<dbReference type="InterPro" id="IPR003409">
    <property type="entry name" value="MORN"/>
</dbReference>
<proteinExistence type="predicted"/>
<reference evidence="4" key="1">
    <citation type="submission" date="2020-10" db="EMBL/GenBank/DDBJ databases">
        <title>Unveiling of a novel bifunctional photoreceptor, Dualchrome1, isolated from a cosmopolitan green alga.</title>
        <authorList>
            <person name="Suzuki S."/>
            <person name="Kawachi M."/>
        </authorList>
    </citation>
    <scope>NUCLEOTIDE SEQUENCE</scope>
    <source>
        <strain evidence="4">NIES 2893</strain>
    </source>
</reference>
<dbReference type="Pfam" id="PF02493">
    <property type="entry name" value="MORN"/>
    <property type="match status" value="3"/>
</dbReference>
<dbReference type="GO" id="GO:0005634">
    <property type="term" value="C:nucleus"/>
    <property type="evidence" value="ECO:0007669"/>
    <property type="project" value="TreeGrafter"/>
</dbReference>
<keyword evidence="3" id="KW-0472">Membrane</keyword>
<dbReference type="Gene3D" id="2.20.110.10">
    <property type="entry name" value="Histone H3 K4-specific methyltransferase SET7/9 N-terminal domain"/>
    <property type="match status" value="1"/>
</dbReference>
<evidence type="ECO:0000256" key="1">
    <source>
        <dbReference type="ARBA" id="ARBA00022737"/>
    </source>
</evidence>
<dbReference type="AlphaFoldDB" id="A0A830HFV2"/>
<feature type="transmembrane region" description="Helical" evidence="3">
    <location>
        <begin position="300"/>
        <end position="319"/>
    </location>
</feature>
<dbReference type="SMART" id="SM00698">
    <property type="entry name" value="MORN"/>
    <property type="match status" value="2"/>
</dbReference>
<evidence type="ECO:0000256" key="3">
    <source>
        <dbReference type="SAM" id="Phobius"/>
    </source>
</evidence>
<accession>A0A830HFV2</accession>
<dbReference type="Proteomes" id="UP000660262">
    <property type="component" value="Unassembled WGS sequence"/>
</dbReference>
<feature type="transmembrane region" description="Helical" evidence="3">
    <location>
        <begin position="62"/>
        <end position="84"/>
    </location>
</feature>
<sequence>MPSSALAVLCILLGLALKLLDAILPEHALTLLRASFLITMPAAAARAVICLAPLHVSASAGLFYTVVGTVVGLVVSALLCLLIASRTFSSLSSSLLLPPALARAIIVPMAVGVAAASMPPVFAAPYVATVAQAVIAPAAFAFAAWSAAPAAVAALNAAGARGVVKHDDAGRYAGDWVDDDESDSPVKQGHGVYVYPSGARYEGEWEHGKKDGRGVYTFASGASVAATWYDGKRQGYGVRNGVRLVKYRDDKAVELDIPPREARRRARAFARRAAGSAAEARNAAELAVSRAEQAERATPLRIALVPALAVAVAVALRLGSPPGSLYGALPLLDVLAGAHLPICCFAAGALLPCRGTARGSALKFARSFAVARHVTPLVAGVVFALIGVIAVGVSKTFAVAAMAAAHAALAFAAWPAGMSPMILASRWGGGTCAASCAALAASCLCACGVDALLTSTGVGRILVAPPLARSSPPPSRSPPVKRAPYTPGMPLTTATLGRLRVVSRSASKARLRLRFM</sequence>
<dbReference type="OrthoDB" id="270720at2759"/>
<organism evidence="4 5">
    <name type="scientific">Pycnococcus provasolii</name>
    <dbReference type="NCBI Taxonomy" id="41880"/>
    <lineage>
        <taxon>Eukaryota</taxon>
        <taxon>Viridiplantae</taxon>
        <taxon>Chlorophyta</taxon>
        <taxon>Pseudoscourfieldiophyceae</taxon>
        <taxon>Pseudoscourfieldiales</taxon>
        <taxon>Pycnococcaceae</taxon>
        <taxon>Pycnococcus</taxon>
    </lineage>
</organism>
<keyword evidence="5" id="KW-1185">Reference proteome</keyword>
<dbReference type="GO" id="GO:0035082">
    <property type="term" value="P:axoneme assembly"/>
    <property type="evidence" value="ECO:0007669"/>
    <property type="project" value="TreeGrafter"/>
</dbReference>
<feature type="transmembrane region" description="Helical" evidence="3">
    <location>
        <begin position="105"/>
        <end position="128"/>
    </location>
</feature>
<dbReference type="SUPFAM" id="SSF82185">
    <property type="entry name" value="Histone H3 K4-specific methyltransferase SET7/9 N-terminal domain"/>
    <property type="match status" value="1"/>
</dbReference>
<evidence type="ECO:0000313" key="4">
    <source>
        <dbReference type="EMBL" id="GHP05383.1"/>
    </source>
</evidence>
<feature type="transmembrane region" description="Helical" evidence="3">
    <location>
        <begin position="397"/>
        <end position="416"/>
    </location>
</feature>
<dbReference type="GO" id="GO:0016020">
    <property type="term" value="C:membrane"/>
    <property type="evidence" value="ECO:0007669"/>
    <property type="project" value="UniProtKB-ARBA"/>
</dbReference>
<feature type="transmembrane region" description="Helical" evidence="3">
    <location>
        <begin position="36"/>
        <end position="56"/>
    </location>
</feature>
<dbReference type="GO" id="GO:0007286">
    <property type="term" value="P:spermatid development"/>
    <property type="evidence" value="ECO:0007669"/>
    <property type="project" value="TreeGrafter"/>
</dbReference>
<feature type="region of interest" description="Disordered" evidence="2">
    <location>
        <begin position="468"/>
        <end position="487"/>
    </location>
</feature>
<feature type="transmembrane region" description="Helical" evidence="3">
    <location>
        <begin position="331"/>
        <end position="353"/>
    </location>
</feature>
<feature type="transmembrane region" description="Helical" evidence="3">
    <location>
        <begin position="374"/>
        <end position="391"/>
    </location>
</feature>